<name>A0A090X9P8_IXORI</name>
<reference evidence="1" key="1">
    <citation type="journal article" date="2015" name="PLoS Negl. Trop. Dis.">
        <title>Deep Sequencing Analysis of the Ixodes ricinus Haemocytome.</title>
        <authorList>
            <person name="Kotsyfakis M."/>
            <person name="Kopacek P."/>
            <person name="Franta Z."/>
            <person name="Pedra J.H."/>
            <person name="Ribeiro J.M."/>
        </authorList>
    </citation>
    <scope>NUCLEOTIDE SEQUENCE</scope>
</reference>
<proteinExistence type="evidence at transcript level"/>
<dbReference type="EMBL" id="GBIH01002026">
    <property type="protein sequence ID" value="JAC92684.1"/>
    <property type="molecule type" value="mRNA"/>
</dbReference>
<feature type="non-terminal residue" evidence="1">
    <location>
        <position position="1"/>
    </location>
</feature>
<keyword evidence="1" id="KW-0689">Ribosomal protein</keyword>
<dbReference type="GO" id="GO:0005840">
    <property type="term" value="C:ribosome"/>
    <property type="evidence" value="ECO:0007669"/>
    <property type="project" value="UniProtKB-KW"/>
</dbReference>
<dbReference type="AlphaFoldDB" id="A0A090X9P8"/>
<protein>
    <submittedName>
        <fullName evidence="1">Putative ribosomal protein s18c</fullName>
    </submittedName>
</protein>
<sequence length="98" mass="11081">PLPRGKDGSDILKQSTTSNVDYKNVKFTEASFVSIFTPAKDIRGNTSPASARSSKRRVKTEIFKARKCGLMPHYLKMAKFLKDPRLFDPFNPSRPNPH</sequence>
<organism evidence="1">
    <name type="scientific">Ixodes ricinus</name>
    <name type="common">Common tick</name>
    <name type="synonym">Acarus ricinus</name>
    <dbReference type="NCBI Taxonomy" id="34613"/>
    <lineage>
        <taxon>Eukaryota</taxon>
        <taxon>Metazoa</taxon>
        <taxon>Ecdysozoa</taxon>
        <taxon>Arthropoda</taxon>
        <taxon>Chelicerata</taxon>
        <taxon>Arachnida</taxon>
        <taxon>Acari</taxon>
        <taxon>Parasitiformes</taxon>
        <taxon>Ixodida</taxon>
        <taxon>Ixodoidea</taxon>
        <taxon>Ixodidae</taxon>
        <taxon>Ixodinae</taxon>
        <taxon>Ixodes</taxon>
    </lineage>
</organism>
<accession>A0A090X9P8</accession>
<evidence type="ECO:0000313" key="1">
    <source>
        <dbReference type="EMBL" id="JAC92684.1"/>
    </source>
</evidence>
<keyword evidence="1" id="KW-0687">Ribonucleoprotein</keyword>